<dbReference type="Proteomes" id="UP001470809">
    <property type="component" value="Chromosome"/>
</dbReference>
<dbReference type="GO" id="GO:0016301">
    <property type="term" value="F:kinase activity"/>
    <property type="evidence" value="ECO:0007669"/>
    <property type="project" value="UniProtKB-KW"/>
</dbReference>
<proteinExistence type="predicted"/>
<dbReference type="InterPro" id="IPR027417">
    <property type="entry name" value="P-loop_NTPase"/>
</dbReference>
<accession>A0AAN0NJY9</accession>
<evidence type="ECO:0000313" key="2">
    <source>
        <dbReference type="Proteomes" id="UP001470809"/>
    </source>
</evidence>
<name>A0AAN0NJY9_9RHOB</name>
<gene>
    <name evidence="1" type="ORF">AABB31_17230</name>
</gene>
<dbReference type="Pfam" id="PF13238">
    <property type="entry name" value="AAA_18"/>
    <property type="match status" value="1"/>
</dbReference>
<reference evidence="2" key="1">
    <citation type="submission" date="2024-04" db="EMBL/GenBank/DDBJ databases">
        <title>Phylogenomic analyses of a clade within the roseobacter group suggest taxonomic reassignments of species of the genera Aestuariivita, Citreicella, Loktanella, Nautella, Pelagibaca, Ruegeria, Thalassobius, Thiobacimonas and Tropicibacter, and the proposal o.</title>
        <authorList>
            <person name="Jeon C.O."/>
        </authorList>
    </citation>
    <scope>NUCLEOTIDE SEQUENCE [LARGE SCALE GENOMIC DNA]</scope>
    <source>
        <strain evidence="2">SS1-5</strain>
    </source>
</reference>
<evidence type="ECO:0000313" key="1">
    <source>
        <dbReference type="EMBL" id="WZU66735.1"/>
    </source>
</evidence>
<dbReference type="RefSeq" id="WP_342076057.1">
    <property type="nucleotide sequence ID" value="NZ_CP151767.2"/>
</dbReference>
<dbReference type="AlphaFoldDB" id="A0AAN0NJY9"/>
<sequence length="187" mass="20480">MPKVTCHNICDAIAAAPLPDGMHTKLIGIDGCGGSGKSTLARQLAQDIGARVIPTDDFAAWDCPLEWHDRFMAQVIGPFQANQPARYQRYDWHSRTLANWITVPAGGTVIIEGVSAIRQLFRPALAYKIYVETPRAIRLARGLARDGADAWPMWQGWMAEEDAYVAAELPAKQADLVIDGTQPLAAR</sequence>
<dbReference type="KEGG" id="yrh:AABB31_17230"/>
<keyword evidence="1" id="KW-0808">Transferase</keyword>
<dbReference type="SUPFAM" id="SSF52540">
    <property type="entry name" value="P-loop containing nucleoside triphosphate hydrolases"/>
    <property type="match status" value="1"/>
</dbReference>
<dbReference type="Gene3D" id="3.40.50.300">
    <property type="entry name" value="P-loop containing nucleotide triphosphate hydrolases"/>
    <property type="match status" value="1"/>
</dbReference>
<dbReference type="EMBL" id="CP151767">
    <property type="protein sequence ID" value="WZU66735.1"/>
    <property type="molecule type" value="Genomic_DNA"/>
</dbReference>
<organism evidence="1 2">
    <name type="scientific">Yoonia rhodophyticola</name>
    <dbReference type="NCBI Taxonomy" id="3137370"/>
    <lineage>
        <taxon>Bacteria</taxon>
        <taxon>Pseudomonadati</taxon>
        <taxon>Pseudomonadota</taxon>
        <taxon>Alphaproteobacteria</taxon>
        <taxon>Rhodobacterales</taxon>
        <taxon>Paracoccaceae</taxon>
        <taxon>Yoonia</taxon>
    </lineage>
</organism>
<reference evidence="1 2" key="2">
    <citation type="submission" date="2024-08" db="EMBL/GenBank/DDBJ databases">
        <title>Phylogenomic analyses of a clade within the roseobacter group suggest taxonomic reassignments of species of the genera Aestuariivita, Citreicella, Loktanella, Nautella, Pelagibaca, Ruegeria, Thalassobius, Thiobacimonas and Tropicibacter, and the proposal o.</title>
        <authorList>
            <person name="Jeon C.O."/>
        </authorList>
    </citation>
    <scope>NUCLEOTIDE SEQUENCE [LARGE SCALE GENOMIC DNA]</scope>
    <source>
        <strain evidence="1 2">SS1-5</strain>
    </source>
</reference>
<keyword evidence="2" id="KW-1185">Reference proteome</keyword>
<protein>
    <submittedName>
        <fullName evidence="1">Uridine kinase</fullName>
    </submittedName>
</protein>
<keyword evidence="1" id="KW-0418">Kinase</keyword>